<sequence>TVEFKREPCSTTNIQAAPRPKHLFELTVLYILPKLLSWIPSPPSPSSSPPSLAPAISQPTPMTVAAGTTRTVSLLESSSPFTMGDNDSCMFIAVFLLLI</sequence>
<evidence type="ECO:0000313" key="2">
    <source>
        <dbReference type="Proteomes" id="UP000054477"/>
    </source>
</evidence>
<evidence type="ECO:0000313" key="1">
    <source>
        <dbReference type="EMBL" id="KIK03620.1"/>
    </source>
</evidence>
<organism evidence="1 2">
    <name type="scientific">Laccaria amethystina LaAM-08-1</name>
    <dbReference type="NCBI Taxonomy" id="1095629"/>
    <lineage>
        <taxon>Eukaryota</taxon>
        <taxon>Fungi</taxon>
        <taxon>Dikarya</taxon>
        <taxon>Basidiomycota</taxon>
        <taxon>Agaricomycotina</taxon>
        <taxon>Agaricomycetes</taxon>
        <taxon>Agaricomycetidae</taxon>
        <taxon>Agaricales</taxon>
        <taxon>Agaricineae</taxon>
        <taxon>Hydnangiaceae</taxon>
        <taxon>Laccaria</taxon>
    </lineage>
</organism>
<name>A0A0C9WVQ2_9AGAR</name>
<reference evidence="1 2" key="1">
    <citation type="submission" date="2014-04" db="EMBL/GenBank/DDBJ databases">
        <authorList>
            <consortium name="DOE Joint Genome Institute"/>
            <person name="Kuo A."/>
            <person name="Kohler A."/>
            <person name="Nagy L.G."/>
            <person name="Floudas D."/>
            <person name="Copeland A."/>
            <person name="Barry K.W."/>
            <person name="Cichocki N."/>
            <person name="Veneault-Fourrey C."/>
            <person name="LaButti K."/>
            <person name="Lindquist E.A."/>
            <person name="Lipzen A."/>
            <person name="Lundell T."/>
            <person name="Morin E."/>
            <person name="Murat C."/>
            <person name="Sun H."/>
            <person name="Tunlid A."/>
            <person name="Henrissat B."/>
            <person name="Grigoriev I.V."/>
            <person name="Hibbett D.S."/>
            <person name="Martin F."/>
            <person name="Nordberg H.P."/>
            <person name="Cantor M.N."/>
            <person name="Hua S.X."/>
        </authorList>
    </citation>
    <scope>NUCLEOTIDE SEQUENCE [LARGE SCALE GENOMIC DNA]</scope>
    <source>
        <strain evidence="1 2">LaAM-08-1</strain>
    </source>
</reference>
<dbReference type="HOGENOM" id="CLU_2326336_0_0_1"/>
<keyword evidence="2" id="KW-1185">Reference proteome</keyword>
<dbReference type="AlphaFoldDB" id="A0A0C9WVQ2"/>
<proteinExistence type="predicted"/>
<protein>
    <submittedName>
        <fullName evidence="1">Uncharacterized protein</fullName>
    </submittedName>
</protein>
<gene>
    <name evidence="1" type="ORF">K443DRAFT_469680</name>
</gene>
<dbReference type="Proteomes" id="UP000054477">
    <property type="component" value="Unassembled WGS sequence"/>
</dbReference>
<accession>A0A0C9WVQ2</accession>
<dbReference type="EMBL" id="KN838578">
    <property type="protein sequence ID" value="KIK03620.1"/>
    <property type="molecule type" value="Genomic_DNA"/>
</dbReference>
<reference evidence="2" key="2">
    <citation type="submission" date="2015-01" db="EMBL/GenBank/DDBJ databases">
        <title>Evolutionary Origins and Diversification of the Mycorrhizal Mutualists.</title>
        <authorList>
            <consortium name="DOE Joint Genome Institute"/>
            <consortium name="Mycorrhizal Genomics Consortium"/>
            <person name="Kohler A."/>
            <person name="Kuo A."/>
            <person name="Nagy L.G."/>
            <person name="Floudas D."/>
            <person name="Copeland A."/>
            <person name="Barry K.W."/>
            <person name="Cichocki N."/>
            <person name="Veneault-Fourrey C."/>
            <person name="LaButti K."/>
            <person name="Lindquist E.A."/>
            <person name="Lipzen A."/>
            <person name="Lundell T."/>
            <person name="Morin E."/>
            <person name="Murat C."/>
            <person name="Riley R."/>
            <person name="Ohm R."/>
            <person name="Sun H."/>
            <person name="Tunlid A."/>
            <person name="Henrissat B."/>
            <person name="Grigoriev I.V."/>
            <person name="Hibbett D.S."/>
            <person name="Martin F."/>
        </authorList>
    </citation>
    <scope>NUCLEOTIDE SEQUENCE [LARGE SCALE GENOMIC DNA]</scope>
    <source>
        <strain evidence="2">LaAM-08-1</strain>
    </source>
</reference>
<feature type="non-terminal residue" evidence="1">
    <location>
        <position position="1"/>
    </location>
</feature>